<dbReference type="AlphaFoldDB" id="A0A839SZW6"/>
<dbReference type="EMBL" id="JACHXA010000008">
    <property type="protein sequence ID" value="MBB3066443.1"/>
    <property type="molecule type" value="Genomic_DNA"/>
</dbReference>
<dbReference type="Gene3D" id="3.10.450.160">
    <property type="entry name" value="inner membrane protein cigr"/>
    <property type="match status" value="1"/>
</dbReference>
<feature type="region of interest" description="Disordered" evidence="1">
    <location>
        <begin position="24"/>
        <end position="92"/>
    </location>
</feature>
<keyword evidence="2" id="KW-0732">Signal</keyword>
<comment type="caution">
    <text evidence="3">The sequence shown here is derived from an EMBL/GenBank/DDBJ whole genome shotgun (WGS) entry which is preliminary data.</text>
</comment>
<evidence type="ECO:0000256" key="2">
    <source>
        <dbReference type="SAM" id="SignalP"/>
    </source>
</evidence>
<dbReference type="RefSeq" id="WP_183417256.1">
    <property type="nucleotide sequence ID" value="NZ_JACHXA010000008.1"/>
</dbReference>
<evidence type="ECO:0000256" key="1">
    <source>
        <dbReference type="SAM" id="MobiDB-lite"/>
    </source>
</evidence>
<gene>
    <name evidence="3" type="ORF">FHR98_002749</name>
</gene>
<feature type="chain" id="PRO_5032898793" description="Nickel/cobalt transporter regulator" evidence="2">
    <location>
        <begin position="22"/>
        <end position="195"/>
    </location>
</feature>
<name>A0A839SZW6_9PROT</name>
<feature type="compositionally biased region" description="Basic and acidic residues" evidence="1">
    <location>
        <begin position="25"/>
        <end position="35"/>
    </location>
</feature>
<feature type="signal peptide" evidence="2">
    <location>
        <begin position="1"/>
        <end position="21"/>
    </location>
</feature>
<proteinExistence type="predicted"/>
<organism evidence="3 4">
    <name type="scientific">Limibacillus halophilus</name>
    <dbReference type="NCBI Taxonomy" id="1579333"/>
    <lineage>
        <taxon>Bacteria</taxon>
        <taxon>Pseudomonadati</taxon>
        <taxon>Pseudomonadota</taxon>
        <taxon>Alphaproteobacteria</taxon>
        <taxon>Rhodospirillales</taxon>
        <taxon>Rhodovibrionaceae</taxon>
        <taxon>Limibacillus</taxon>
    </lineage>
</organism>
<reference evidence="3 4" key="1">
    <citation type="submission" date="2020-08" db="EMBL/GenBank/DDBJ databases">
        <title>Genomic Encyclopedia of Type Strains, Phase III (KMG-III): the genomes of soil and plant-associated and newly described type strains.</title>
        <authorList>
            <person name="Whitman W."/>
        </authorList>
    </citation>
    <scope>NUCLEOTIDE SEQUENCE [LARGE SCALE GENOMIC DNA]</scope>
    <source>
        <strain evidence="3 4">CECT 8803</strain>
    </source>
</reference>
<evidence type="ECO:0008006" key="5">
    <source>
        <dbReference type="Google" id="ProtNLM"/>
    </source>
</evidence>
<protein>
    <recommendedName>
        <fullName evidence="5">Nickel/cobalt transporter regulator</fullName>
    </recommendedName>
</protein>
<accession>A0A839SZW6</accession>
<keyword evidence="4" id="KW-1185">Reference proteome</keyword>
<sequence>MILRKLLVSVFMVLLAAPACAQNNRKGDRVIEKTESSAPKSRPLEQEPEIAPKSRPLEQEPEIAPKSRPLEQDPDIATPATRGGSGNNGGTTDAVGTAAGILLSTQERSILYDIFGGGREVKGFKKPKPIPPGIRKKIARGGAIPPGIAMTRLPDSALSRLPRRQNQEYVAIGSDIVLIDRSTQVIVDVVEEILR</sequence>
<feature type="compositionally biased region" description="Basic and acidic residues" evidence="1">
    <location>
        <begin position="42"/>
        <end position="71"/>
    </location>
</feature>
<evidence type="ECO:0000313" key="3">
    <source>
        <dbReference type="EMBL" id="MBB3066443.1"/>
    </source>
</evidence>
<evidence type="ECO:0000313" key="4">
    <source>
        <dbReference type="Proteomes" id="UP000581135"/>
    </source>
</evidence>
<dbReference type="Proteomes" id="UP000581135">
    <property type="component" value="Unassembled WGS sequence"/>
</dbReference>